<proteinExistence type="predicted"/>
<evidence type="ECO:0000313" key="1">
    <source>
        <dbReference type="EMBL" id="RSH79159.1"/>
    </source>
</evidence>
<organism evidence="1 2">
    <name type="scientific">Apiotrichum porosum</name>
    <dbReference type="NCBI Taxonomy" id="105984"/>
    <lineage>
        <taxon>Eukaryota</taxon>
        <taxon>Fungi</taxon>
        <taxon>Dikarya</taxon>
        <taxon>Basidiomycota</taxon>
        <taxon>Agaricomycotina</taxon>
        <taxon>Tremellomycetes</taxon>
        <taxon>Trichosporonales</taxon>
        <taxon>Trichosporonaceae</taxon>
        <taxon>Apiotrichum</taxon>
    </lineage>
</organism>
<name>A0A427XJU0_9TREE</name>
<reference evidence="1 2" key="1">
    <citation type="submission" date="2018-11" db="EMBL/GenBank/DDBJ databases">
        <title>Genome sequence of Apiotrichum porosum DSM 27194.</title>
        <authorList>
            <person name="Aliyu H."/>
            <person name="Gorte O."/>
            <person name="Ochsenreither K."/>
        </authorList>
    </citation>
    <scope>NUCLEOTIDE SEQUENCE [LARGE SCALE GENOMIC DNA]</scope>
    <source>
        <strain evidence="1 2">DSM 27194</strain>
    </source>
</reference>
<accession>A0A427XJU0</accession>
<dbReference type="GeneID" id="39585740"/>
<keyword evidence="2" id="KW-1185">Reference proteome</keyword>
<gene>
    <name evidence="1" type="ORF">EHS24_001197</name>
</gene>
<comment type="caution">
    <text evidence="1">The sequence shown here is derived from an EMBL/GenBank/DDBJ whole genome shotgun (WGS) entry which is preliminary data.</text>
</comment>
<dbReference type="EMBL" id="RSCE01000010">
    <property type="protein sequence ID" value="RSH79159.1"/>
    <property type="molecule type" value="Genomic_DNA"/>
</dbReference>
<protein>
    <submittedName>
        <fullName evidence="1">Uncharacterized protein</fullName>
    </submittedName>
</protein>
<dbReference type="AlphaFoldDB" id="A0A427XJU0"/>
<evidence type="ECO:0000313" key="2">
    <source>
        <dbReference type="Proteomes" id="UP000279236"/>
    </source>
</evidence>
<dbReference type="RefSeq" id="XP_028474306.1">
    <property type="nucleotide sequence ID" value="XM_028616999.1"/>
</dbReference>
<sequence>MAQDVGEVVDRGIGDSRNGDDDLAGVVGAEVLRLEQMFEEARRVGEILLGDTVPRTPVRLESDTDAAGVLAVVGMEYWWSVQHCVVCLQRQPTAYADIGLKVIGFFIRRRWDRGFSPISTPRRQMVCTDSHQ</sequence>
<dbReference type="Proteomes" id="UP000279236">
    <property type="component" value="Unassembled WGS sequence"/>
</dbReference>